<protein>
    <submittedName>
        <fullName evidence="1">DNA-binding protein</fullName>
    </submittedName>
</protein>
<dbReference type="RefSeq" id="WP_277944705.1">
    <property type="nucleotide sequence ID" value="NZ_JANFMO010000037.1"/>
</dbReference>
<reference evidence="1" key="1">
    <citation type="submission" date="2022-07" db="EMBL/GenBank/DDBJ databases">
        <title>Whole Genome Sequencing of Streptococcus suis.</title>
        <authorList>
            <person name="Dai X."/>
            <person name="Huang J."/>
            <person name="Wang L."/>
        </authorList>
    </citation>
    <scope>NUCLEOTIDE SEQUENCE</scope>
    <source>
        <strain evidence="1">XNB2</strain>
    </source>
</reference>
<gene>
    <name evidence="1" type="ORF">NOL13_10580</name>
</gene>
<sequence>MVNILSREAELELLEKVDRHLDKRLELEKQQLERLDLIPADEVADKLNVSGTTLRNWENVGLQRYQSPFENSKKIFYRASDIYKFLAVE</sequence>
<comment type="caution">
    <text evidence="1">The sequence shown here is derived from an EMBL/GenBank/DDBJ whole genome shotgun (WGS) entry which is preliminary data.</text>
</comment>
<organism evidence="1 2">
    <name type="scientific">Streptococcus suis</name>
    <dbReference type="NCBI Taxonomy" id="1307"/>
    <lineage>
        <taxon>Bacteria</taxon>
        <taxon>Bacillati</taxon>
        <taxon>Bacillota</taxon>
        <taxon>Bacilli</taxon>
        <taxon>Lactobacillales</taxon>
        <taxon>Streptococcaceae</taxon>
        <taxon>Streptococcus</taxon>
    </lineage>
</organism>
<keyword evidence="1" id="KW-0238">DNA-binding</keyword>
<evidence type="ECO:0000313" key="1">
    <source>
        <dbReference type="EMBL" id="MDG4527825.1"/>
    </source>
</evidence>
<dbReference type="InterPro" id="IPR009061">
    <property type="entry name" value="DNA-bd_dom_put_sf"/>
</dbReference>
<accession>A0A9X4MT17</accession>
<evidence type="ECO:0000313" key="2">
    <source>
        <dbReference type="Proteomes" id="UP001152875"/>
    </source>
</evidence>
<dbReference type="EMBL" id="JANFMP010000042">
    <property type="protein sequence ID" value="MDG4527825.1"/>
    <property type="molecule type" value="Genomic_DNA"/>
</dbReference>
<dbReference type="GO" id="GO:0003677">
    <property type="term" value="F:DNA binding"/>
    <property type="evidence" value="ECO:0007669"/>
    <property type="project" value="UniProtKB-KW"/>
</dbReference>
<name>A0A9X4MT17_STRSU</name>
<dbReference type="Proteomes" id="UP001152875">
    <property type="component" value="Unassembled WGS sequence"/>
</dbReference>
<proteinExistence type="predicted"/>
<dbReference type="SUPFAM" id="SSF46955">
    <property type="entry name" value="Putative DNA-binding domain"/>
    <property type="match status" value="1"/>
</dbReference>
<dbReference type="AlphaFoldDB" id="A0A9X4MT17"/>